<proteinExistence type="predicted"/>
<sequence>MKIIKQDGNVVKGHSIEMQGCVIYCTPDDQPGKCVECGRYRDMLRTTEVFSEMTIAGWSFKNPEYAMPQN</sequence>
<protein>
    <submittedName>
        <fullName evidence="1">Uncharacterized protein</fullName>
    </submittedName>
</protein>
<organism evidence="1 2">
    <name type="scientific">[Clostridium] celerecrescens 18A</name>
    <dbReference type="NCBI Taxonomy" id="1286362"/>
    <lineage>
        <taxon>Bacteria</taxon>
        <taxon>Bacillati</taxon>
        <taxon>Bacillota</taxon>
        <taxon>Clostridia</taxon>
        <taxon>Lachnospirales</taxon>
        <taxon>Lachnospiraceae</taxon>
        <taxon>Lacrimispora</taxon>
    </lineage>
</organism>
<reference evidence="1 2" key="1">
    <citation type="submission" date="2017-11" db="EMBL/GenBank/DDBJ databases">
        <title>Understudied soil microbes with underappreciated capabilities: Untangling the Clostridium saccharolyticum group.</title>
        <authorList>
            <person name="Leschine S."/>
        </authorList>
    </citation>
    <scope>NUCLEOTIDE SEQUENCE [LARGE SCALE GENOMIC DNA]</scope>
    <source>
        <strain evidence="1 2">18A</strain>
    </source>
</reference>
<evidence type="ECO:0000313" key="1">
    <source>
        <dbReference type="EMBL" id="PJJ27770.1"/>
    </source>
</evidence>
<dbReference type="RefSeq" id="WP_100304361.1">
    <property type="nucleotide sequence ID" value="NZ_PGET01000001.1"/>
</dbReference>
<dbReference type="AlphaFoldDB" id="A0A2M8Z2X5"/>
<dbReference type="OrthoDB" id="9850421at2"/>
<evidence type="ECO:0000313" key="2">
    <source>
        <dbReference type="Proteomes" id="UP000231092"/>
    </source>
</evidence>
<comment type="caution">
    <text evidence="1">The sequence shown here is derived from an EMBL/GenBank/DDBJ whole genome shotgun (WGS) entry which is preliminary data.</text>
</comment>
<gene>
    <name evidence="1" type="ORF">H171_1246</name>
</gene>
<accession>A0A2M8Z2X5</accession>
<name>A0A2M8Z2X5_9FIRM</name>
<dbReference type="Proteomes" id="UP000231092">
    <property type="component" value="Unassembled WGS sequence"/>
</dbReference>
<dbReference type="EMBL" id="PGET01000001">
    <property type="protein sequence ID" value="PJJ27770.1"/>
    <property type="molecule type" value="Genomic_DNA"/>
</dbReference>